<dbReference type="Gene3D" id="3.10.129.10">
    <property type="entry name" value="Hotdog Thioesterase"/>
    <property type="match status" value="1"/>
</dbReference>
<dbReference type="CDD" id="cd03443">
    <property type="entry name" value="PaaI_thioesterase"/>
    <property type="match status" value="1"/>
</dbReference>
<gene>
    <name evidence="3" type="ORF">HKI87_16g83670</name>
</gene>
<sequence length="305" mass="33523">MASSRPTLIARRERELTERLLNLSLVLAEDAEEEVPELPDEACELWTESDVREFYRTGGRHRPDEETPWRESEDFPGGTREENSCLRWSNPRDEVDASQAPGSEDYKRVAMELGIRYRPDGLFPPGDKILAELSRERGNVPFEKLLLDEEQRLVTAESSWAAGNAAAVGGRIDLRCFLCDDGSAEEEGATVGSKLKAAVRFGDGASIGNGMSAHGGAIETVLDEATAELCKITQGPMCFTTQFEVSLKRPVALHETYVVVCEIVRLGIGGMRIFVEASITAEDGNVVAECKAQLANMAKIKRSRT</sequence>
<dbReference type="InterPro" id="IPR029069">
    <property type="entry name" value="HotDog_dom_sf"/>
</dbReference>
<evidence type="ECO:0000259" key="2">
    <source>
        <dbReference type="Pfam" id="PF03061"/>
    </source>
</evidence>
<evidence type="ECO:0000256" key="1">
    <source>
        <dbReference type="SAM" id="MobiDB-lite"/>
    </source>
</evidence>
<dbReference type="InterPro" id="IPR006683">
    <property type="entry name" value="Thioestr_dom"/>
</dbReference>
<accession>A0AAX4PLL6</accession>
<name>A0AAX4PLL6_9CHLO</name>
<proteinExistence type="predicted"/>
<keyword evidence="4" id="KW-1185">Reference proteome</keyword>
<organism evidence="3 4">
    <name type="scientific">Chloropicon roscoffensis</name>
    <dbReference type="NCBI Taxonomy" id="1461544"/>
    <lineage>
        <taxon>Eukaryota</taxon>
        <taxon>Viridiplantae</taxon>
        <taxon>Chlorophyta</taxon>
        <taxon>Chloropicophyceae</taxon>
        <taxon>Chloropicales</taxon>
        <taxon>Chloropicaceae</taxon>
        <taxon>Chloropicon</taxon>
    </lineage>
</organism>
<evidence type="ECO:0000313" key="4">
    <source>
        <dbReference type="Proteomes" id="UP001472866"/>
    </source>
</evidence>
<dbReference type="EMBL" id="CP151516">
    <property type="protein sequence ID" value="WZN66797.1"/>
    <property type="molecule type" value="Genomic_DNA"/>
</dbReference>
<feature type="region of interest" description="Disordered" evidence="1">
    <location>
        <begin position="57"/>
        <end position="85"/>
    </location>
</feature>
<dbReference type="SUPFAM" id="SSF54637">
    <property type="entry name" value="Thioesterase/thiol ester dehydrase-isomerase"/>
    <property type="match status" value="1"/>
</dbReference>
<feature type="domain" description="Thioesterase" evidence="2">
    <location>
        <begin position="213"/>
        <end position="287"/>
    </location>
</feature>
<dbReference type="AlphaFoldDB" id="A0AAX4PLL6"/>
<dbReference type="Proteomes" id="UP001472866">
    <property type="component" value="Chromosome 16"/>
</dbReference>
<reference evidence="3 4" key="1">
    <citation type="submission" date="2024-03" db="EMBL/GenBank/DDBJ databases">
        <title>Complete genome sequence of the green alga Chloropicon roscoffensis RCC1871.</title>
        <authorList>
            <person name="Lemieux C."/>
            <person name="Pombert J.-F."/>
            <person name="Otis C."/>
            <person name="Turmel M."/>
        </authorList>
    </citation>
    <scope>NUCLEOTIDE SEQUENCE [LARGE SCALE GENOMIC DNA]</scope>
    <source>
        <strain evidence="3 4">RCC1871</strain>
    </source>
</reference>
<evidence type="ECO:0000313" key="3">
    <source>
        <dbReference type="EMBL" id="WZN66797.1"/>
    </source>
</evidence>
<protein>
    <recommendedName>
        <fullName evidence="2">Thioesterase domain-containing protein</fullName>
    </recommendedName>
</protein>
<dbReference type="Pfam" id="PF03061">
    <property type="entry name" value="4HBT"/>
    <property type="match status" value="1"/>
</dbReference>